<gene>
    <name evidence="2" type="ORF">AWU82_30015</name>
</gene>
<feature type="region of interest" description="Disordered" evidence="1">
    <location>
        <begin position="65"/>
        <end position="105"/>
    </location>
</feature>
<evidence type="ECO:0000313" key="3">
    <source>
        <dbReference type="Proteomes" id="UP000075187"/>
    </source>
</evidence>
<evidence type="ECO:0000313" key="2">
    <source>
        <dbReference type="EMBL" id="AUG97639.1"/>
    </source>
</evidence>
<feature type="compositionally biased region" description="Basic and acidic residues" evidence="1">
    <location>
        <begin position="65"/>
        <end position="77"/>
    </location>
</feature>
<evidence type="ECO:0000256" key="1">
    <source>
        <dbReference type="SAM" id="MobiDB-lite"/>
    </source>
</evidence>
<name>A0ABN5FPN0_9PSED</name>
<proteinExistence type="predicted"/>
<accession>A0ABN5FPN0</accession>
<organism evidence="2 3">
    <name type="scientific">Pseudomonas glycinae</name>
    <dbReference type="NCBI Taxonomy" id="1785145"/>
    <lineage>
        <taxon>Bacteria</taxon>
        <taxon>Pseudomonadati</taxon>
        <taxon>Pseudomonadota</taxon>
        <taxon>Gammaproteobacteria</taxon>
        <taxon>Pseudomonadales</taxon>
        <taxon>Pseudomonadaceae</taxon>
        <taxon>Pseudomonas</taxon>
    </lineage>
</organism>
<sequence length="105" mass="11770">MGGADRPSRRGGDCSPLRELLLEGMSGIGRLAAEPRDLIVPMLRVGMHPVTLSVTVDAERPWRRYHAERGNDHEREVSPQLPEYAQTTPEQTPRALQPFQSHHVP</sequence>
<dbReference type="EMBL" id="CP014205">
    <property type="protein sequence ID" value="AUG97639.1"/>
    <property type="molecule type" value="Genomic_DNA"/>
</dbReference>
<protein>
    <submittedName>
        <fullName evidence="2">Uncharacterized protein</fullName>
    </submittedName>
</protein>
<keyword evidence="3" id="KW-1185">Reference proteome</keyword>
<dbReference type="Proteomes" id="UP000075187">
    <property type="component" value="Chromosome"/>
</dbReference>
<reference evidence="2" key="1">
    <citation type="submission" date="2017-12" db="EMBL/GenBank/DDBJ databases">
        <title>Pseudomonas sp. MS586 complete sequence.</title>
        <authorList>
            <person name="Lu S."/>
            <person name="Deng P."/>
        </authorList>
    </citation>
    <scope>NUCLEOTIDE SEQUENCE</scope>
    <source>
        <strain evidence="2">MS586</strain>
    </source>
</reference>